<evidence type="ECO:0000256" key="4">
    <source>
        <dbReference type="ARBA" id="ARBA00022982"/>
    </source>
</evidence>
<keyword evidence="4" id="KW-0249">Electron transport</keyword>
<dbReference type="GO" id="GO:0005829">
    <property type="term" value="C:cytosol"/>
    <property type="evidence" value="ECO:0007669"/>
    <property type="project" value="TreeGrafter"/>
</dbReference>
<dbReference type="InterPro" id="IPR005746">
    <property type="entry name" value="Thioredoxin"/>
</dbReference>
<dbReference type="PIRSF" id="PIRSF000077">
    <property type="entry name" value="Thioredoxin"/>
    <property type="match status" value="1"/>
</dbReference>
<dbReference type="InterPro" id="IPR013766">
    <property type="entry name" value="Thioredoxin_domain"/>
</dbReference>
<feature type="site" description="Deprotonates C-terminal active site Cys" evidence="9">
    <location>
        <position position="24"/>
    </location>
</feature>
<evidence type="ECO:0000256" key="8">
    <source>
        <dbReference type="PIRNR" id="PIRNR000077"/>
    </source>
</evidence>
<feature type="domain" description="Thioredoxin" evidence="11">
    <location>
        <begin position="1"/>
        <end position="106"/>
    </location>
</feature>
<feature type="site" description="Contributes to redox potential value" evidence="9">
    <location>
        <position position="31"/>
    </location>
</feature>
<evidence type="ECO:0000313" key="12">
    <source>
        <dbReference type="EMBL" id="SHI68745.1"/>
    </source>
</evidence>
<keyword evidence="3" id="KW-0813">Transport</keyword>
<dbReference type="SUPFAM" id="SSF52833">
    <property type="entry name" value="Thioredoxin-like"/>
    <property type="match status" value="1"/>
</dbReference>
<dbReference type="Proteomes" id="UP000184310">
    <property type="component" value="Unassembled WGS sequence"/>
</dbReference>
<dbReference type="PRINTS" id="PR00421">
    <property type="entry name" value="THIOREDOXIN"/>
</dbReference>
<keyword evidence="5 10" id="KW-1015">Disulfide bond</keyword>
<dbReference type="Gene3D" id="3.40.30.10">
    <property type="entry name" value="Glutaredoxin"/>
    <property type="match status" value="1"/>
</dbReference>
<dbReference type="OrthoDB" id="9790390at2"/>
<dbReference type="NCBIfam" id="TIGR01068">
    <property type="entry name" value="thioredoxin"/>
    <property type="match status" value="1"/>
</dbReference>
<organism evidence="12 13">
    <name type="scientific">Clostridium cavendishii DSM 21758</name>
    <dbReference type="NCBI Taxonomy" id="1121302"/>
    <lineage>
        <taxon>Bacteria</taxon>
        <taxon>Bacillati</taxon>
        <taxon>Bacillota</taxon>
        <taxon>Clostridia</taxon>
        <taxon>Eubacteriales</taxon>
        <taxon>Clostridiaceae</taxon>
        <taxon>Clostridium</taxon>
    </lineage>
</organism>
<dbReference type="RefSeq" id="WP_072985224.1">
    <property type="nucleotide sequence ID" value="NZ_FQZB01000004.1"/>
</dbReference>
<evidence type="ECO:0000256" key="2">
    <source>
        <dbReference type="ARBA" id="ARBA00020570"/>
    </source>
</evidence>
<dbReference type="CDD" id="cd02947">
    <property type="entry name" value="TRX_family"/>
    <property type="match status" value="1"/>
</dbReference>
<dbReference type="GO" id="GO:0015035">
    <property type="term" value="F:protein-disulfide reductase activity"/>
    <property type="evidence" value="ECO:0007669"/>
    <property type="project" value="UniProtKB-UniRule"/>
</dbReference>
<dbReference type="AlphaFoldDB" id="A0A1M6D679"/>
<feature type="active site" description="Nucleophile" evidence="9">
    <location>
        <position position="33"/>
    </location>
</feature>
<feature type="site" description="Contributes to redox potential value" evidence="9">
    <location>
        <position position="32"/>
    </location>
</feature>
<dbReference type="FunFam" id="3.40.30.10:FF:000001">
    <property type="entry name" value="Thioredoxin"/>
    <property type="match status" value="1"/>
</dbReference>
<evidence type="ECO:0000256" key="7">
    <source>
        <dbReference type="NCBIfam" id="TIGR01068"/>
    </source>
</evidence>
<dbReference type="Pfam" id="PF00085">
    <property type="entry name" value="Thioredoxin"/>
    <property type="match status" value="1"/>
</dbReference>
<dbReference type="PROSITE" id="PS00194">
    <property type="entry name" value="THIOREDOXIN_1"/>
    <property type="match status" value="1"/>
</dbReference>
<name>A0A1M6D679_9CLOT</name>
<evidence type="ECO:0000259" key="11">
    <source>
        <dbReference type="PROSITE" id="PS51352"/>
    </source>
</evidence>
<dbReference type="STRING" id="1121302.SAMN02745163_00644"/>
<dbReference type="EMBL" id="FQZB01000004">
    <property type="protein sequence ID" value="SHI68745.1"/>
    <property type="molecule type" value="Genomic_DNA"/>
</dbReference>
<feature type="active site" description="Nucleophile" evidence="9">
    <location>
        <position position="30"/>
    </location>
</feature>
<comment type="similarity">
    <text evidence="1 8">Belongs to the thioredoxin family.</text>
</comment>
<evidence type="ECO:0000256" key="5">
    <source>
        <dbReference type="ARBA" id="ARBA00023157"/>
    </source>
</evidence>
<dbReference type="InterPro" id="IPR017937">
    <property type="entry name" value="Thioredoxin_CS"/>
</dbReference>
<keyword evidence="13" id="KW-1185">Reference proteome</keyword>
<protein>
    <recommendedName>
        <fullName evidence="2 7">Thioredoxin</fullName>
    </recommendedName>
</protein>
<keyword evidence="6 10" id="KW-0676">Redox-active center</keyword>
<evidence type="ECO:0000256" key="6">
    <source>
        <dbReference type="ARBA" id="ARBA00023284"/>
    </source>
</evidence>
<dbReference type="GO" id="GO:0045454">
    <property type="term" value="P:cell redox homeostasis"/>
    <property type="evidence" value="ECO:0007669"/>
    <property type="project" value="TreeGrafter"/>
</dbReference>
<dbReference type="PANTHER" id="PTHR45663:SF11">
    <property type="entry name" value="GEO12009P1"/>
    <property type="match status" value="1"/>
</dbReference>
<evidence type="ECO:0000256" key="9">
    <source>
        <dbReference type="PIRSR" id="PIRSR000077-1"/>
    </source>
</evidence>
<evidence type="ECO:0000256" key="10">
    <source>
        <dbReference type="PIRSR" id="PIRSR000077-4"/>
    </source>
</evidence>
<proteinExistence type="inferred from homology"/>
<evidence type="ECO:0000256" key="1">
    <source>
        <dbReference type="ARBA" id="ARBA00008987"/>
    </source>
</evidence>
<gene>
    <name evidence="12" type="ORF">SAMN02745163_00644</name>
</gene>
<feature type="disulfide bond" description="Redox-active" evidence="10">
    <location>
        <begin position="30"/>
        <end position="33"/>
    </location>
</feature>
<dbReference type="PROSITE" id="PS51352">
    <property type="entry name" value="THIOREDOXIN_2"/>
    <property type="match status" value="1"/>
</dbReference>
<evidence type="ECO:0000256" key="3">
    <source>
        <dbReference type="ARBA" id="ARBA00022448"/>
    </source>
</evidence>
<evidence type="ECO:0000313" key="13">
    <source>
        <dbReference type="Proteomes" id="UP000184310"/>
    </source>
</evidence>
<dbReference type="PANTHER" id="PTHR45663">
    <property type="entry name" value="GEO12009P1"/>
    <property type="match status" value="1"/>
</dbReference>
<dbReference type="InterPro" id="IPR036249">
    <property type="entry name" value="Thioredoxin-like_sf"/>
</dbReference>
<reference evidence="12 13" key="1">
    <citation type="submission" date="2016-11" db="EMBL/GenBank/DDBJ databases">
        <authorList>
            <person name="Jaros S."/>
            <person name="Januszkiewicz K."/>
            <person name="Wedrychowicz H."/>
        </authorList>
    </citation>
    <scope>NUCLEOTIDE SEQUENCE [LARGE SCALE GENOMIC DNA]</scope>
    <source>
        <strain evidence="12 13">DSM 21758</strain>
    </source>
</reference>
<sequence>MAKIINSVEFQNQILNKEGVVLVDFFAEWCGPCKMIAPILNELTTEVENKAKIYKVDIDKSGELADKYSIMSVPTMIIFKNGKPVEQIVGFQSKDTLKTKLEYYAN</sequence>
<accession>A0A1M6D679</accession>